<protein>
    <submittedName>
        <fullName evidence="1">Uncharacterized protein</fullName>
    </submittedName>
</protein>
<dbReference type="Proteomes" id="UP000018417">
    <property type="component" value="Unassembled WGS sequence"/>
</dbReference>
<dbReference type="RefSeq" id="WP_005053196.1">
    <property type="nucleotide sequence ID" value="NZ_KB849759.1"/>
</dbReference>
<proteinExistence type="predicted"/>
<organism evidence="1 2">
    <name type="scientific">Acinetobacter beijerinckii ANC 3835</name>
    <dbReference type="NCBI Taxonomy" id="1217649"/>
    <lineage>
        <taxon>Bacteria</taxon>
        <taxon>Pseudomonadati</taxon>
        <taxon>Pseudomonadota</taxon>
        <taxon>Gammaproteobacteria</taxon>
        <taxon>Moraxellales</taxon>
        <taxon>Moraxellaceae</taxon>
        <taxon>Acinetobacter</taxon>
    </lineage>
</organism>
<name>N9E540_9GAMM</name>
<dbReference type="HOGENOM" id="CLU_190413_2_0_6"/>
<dbReference type="OrthoDB" id="6699310at2"/>
<reference evidence="1 2" key="1">
    <citation type="submission" date="2013-02" db="EMBL/GenBank/DDBJ databases">
        <title>The Genome Sequence of Acinetobacter beijerinckii ANC 3835.</title>
        <authorList>
            <consortium name="The Broad Institute Genome Sequencing Platform"/>
            <consortium name="The Broad Institute Genome Sequencing Center for Infectious Disease"/>
            <person name="Cerqueira G."/>
            <person name="Feldgarden M."/>
            <person name="Courvalin P."/>
            <person name="Perichon B."/>
            <person name="Grillot-Courvalin C."/>
            <person name="Clermont D."/>
            <person name="Rocha E."/>
            <person name="Yoon E.-J."/>
            <person name="Nemec A."/>
            <person name="Walker B."/>
            <person name="Young S.K."/>
            <person name="Zeng Q."/>
            <person name="Gargeya S."/>
            <person name="Fitzgerald M."/>
            <person name="Haas B."/>
            <person name="Abouelleil A."/>
            <person name="Alvarado L."/>
            <person name="Arachchi H.M."/>
            <person name="Berlin A.M."/>
            <person name="Chapman S.B."/>
            <person name="Dewar J."/>
            <person name="Goldberg J."/>
            <person name="Griggs A."/>
            <person name="Gujja S."/>
            <person name="Hansen M."/>
            <person name="Howarth C."/>
            <person name="Imamovic A."/>
            <person name="Larimer J."/>
            <person name="McCowan C."/>
            <person name="Murphy C."/>
            <person name="Neiman D."/>
            <person name="Pearson M."/>
            <person name="Priest M."/>
            <person name="Roberts A."/>
            <person name="Saif S."/>
            <person name="Shea T."/>
            <person name="Sisk P."/>
            <person name="Sykes S."/>
            <person name="Wortman J."/>
            <person name="Nusbaum C."/>
            <person name="Birren B."/>
        </authorList>
    </citation>
    <scope>NUCLEOTIDE SEQUENCE [LARGE SCALE GENOMIC DNA]</scope>
    <source>
        <strain evidence="1 2">ANC 3835</strain>
    </source>
</reference>
<evidence type="ECO:0000313" key="2">
    <source>
        <dbReference type="Proteomes" id="UP000018417"/>
    </source>
</evidence>
<evidence type="ECO:0000313" key="1">
    <source>
        <dbReference type="EMBL" id="ENW05277.1"/>
    </source>
</evidence>
<dbReference type="PATRIC" id="fig|1217649.3.peg.1181"/>
<comment type="caution">
    <text evidence="1">The sequence shown here is derived from an EMBL/GenBank/DDBJ whole genome shotgun (WGS) entry which is preliminary data.</text>
</comment>
<dbReference type="EMBL" id="APQK01000011">
    <property type="protein sequence ID" value="ENW05277.1"/>
    <property type="molecule type" value="Genomic_DNA"/>
</dbReference>
<accession>N9E540</accession>
<dbReference type="AlphaFoldDB" id="N9E540"/>
<gene>
    <name evidence="1" type="ORF">F934_01241</name>
</gene>
<sequence>MYICIGGDLDGEVITGREGTYFEASEINAEKKSTYNRQTYIVGENTYRFWLCAELTYAETTKIANGYLAQKHPYLS</sequence>